<gene>
    <name evidence="2" type="ORF">K457DRAFT_358991</name>
</gene>
<reference evidence="2 3" key="1">
    <citation type="submission" date="2016-05" db="EMBL/GenBank/DDBJ databases">
        <title>Genome sequencing reveals origins of a unique bacterial endosymbiosis in the earliest lineages of terrestrial Fungi.</title>
        <authorList>
            <consortium name="DOE Joint Genome Institute"/>
            <person name="Uehling J."/>
            <person name="Gryganskyi A."/>
            <person name="Hameed K."/>
            <person name="Tschaplinski T."/>
            <person name="Misztal P."/>
            <person name="Wu S."/>
            <person name="Desiro A."/>
            <person name="Vande Pol N."/>
            <person name="Du Z.-Y."/>
            <person name="Zienkiewicz A."/>
            <person name="Zienkiewicz K."/>
            <person name="Morin E."/>
            <person name="Tisserant E."/>
            <person name="Splivallo R."/>
            <person name="Hainaut M."/>
            <person name="Henrissat B."/>
            <person name="Ohm R."/>
            <person name="Kuo A."/>
            <person name="Yan J."/>
            <person name="Lipzen A."/>
            <person name="Nolan M."/>
            <person name="Labutti K."/>
            <person name="Barry K."/>
            <person name="Goldstein A."/>
            <person name="Labbe J."/>
            <person name="Schadt C."/>
            <person name="Tuskan G."/>
            <person name="Grigoriev I."/>
            <person name="Martin F."/>
            <person name="Vilgalys R."/>
            <person name="Bonito G."/>
        </authorList>
    </citation>
    <scope>NUCLEOTIDE SEQUENCE [LARGE SCALE GENOMIC DNA]</scope>
    <source>
        <strain evidence="2 3">AG-77</strain>
    </source>
</reference>
<feature type="region of interest" description="Disordered" evidence="1">
    <location>
        <begin position="379"/>
        <end position="449"/>
    </location>
</feature>
<feature type="compositionally biased region" description="Polar residues" evidence="1">
    <location>
        <begin position="281"/>
        <end position="297"/>
    </location>
</feature>
<name>A0A197K1T4_9FUNG</name>
<evidence type="ECO:0000256" key="1">
    <source>
        <dbReference type="SAM" id="MobiDB-lite"/>
    </source>
</evidence>
<keyword evidence="3" id="KW-1185">Reference proteome</keyword>
<accession>A0A197K1T4</accession>
<feature type="region of interest" description="Disordered" evidence="1">
    <location>
        <begin position="244"/>
        <end position="297"/>
    </location>
</feature>
<feature type="compositionally biased region" description="Polar residues" evidence="1">
    <location>
        <begin position="409"/>
        <end position="436"/>
    </location>
</feature>
<dbReference type="Proteomes" id="UP000078512">
    <property type="component" value="Unassembled WGS sequence"/>
</dbReference>
<protein>
    <submittedName>
        <fullName evidence="2">Uncharacterized protein</fullName>
    </submittedName>
</protein>
<sequence>MITSPRMEQATKRDEEQDRREEIAAIAAEAERRAALSRVKPQAQTRPTHPYQQQSHQQYPVSRVAAPAHLQHQSSAAYLNQGYDSRESPLPQSSYSNDDGDTYYNSNYAQQQQAYEMTNPNQHGYGRLGGATPAAGPGLTARAGTPLGNPYSEDPLANAGMNAGLNNTATNNNAGYYPVAVPGTSQMQHTAAYNDNTNVHEYAYGQFTPGETFDDPSSQEAQAHLAYANQLREQQLYHEQMAEALQKQKQQRAAKQQQQSYDESGVPHSGSTANFYPKPISHSSTMPPVSNGSTNIVAGGNSTSAVTAAPLSRRSGDFASAGAYSRPPNTSSSLQHSGMITPGGSNGTRIAASPQLYDDTATIPDSQYSYDRYRSEVLGDLRPPNTRAATAPGAPQESPGTEYHDYKVQVSSPMADQSRVSTSSSNGEGSRAQNQGYIPPPTKSRTMWS</sequence>
<evidence type="ECO:0000313" key="2">
    <source>
        <dbReference type="EMBL" id="OAQ31450.1"/>
    </source>
</evidence>
<feature type="region of interest" description="Disordered" evidence="1">
    <location>
        <begin position="319"/>
        <end position="351"/>
    </location>
</feature>
<feature type="region of interest" description="Disordered" evidence="1">
    <location>
        <begin position="83"/>
        <end position="105"/>
    </location>
</feature>
<dbReference type="EMBL" id="KV442029">
    <property type="protein sequence ID" value="OAQ31450.1"/>
    <property type="molecule type" value="Genomic_DNA"/>
</dbReference>
<evidence type="ECO:0000313" key="3">
    <source>
        <dbReference type="Proteomes" id="UP000078512"/>
    </source>
</evidence>
<dbReference type="OrthoDB" id="2443004at2759"/>
<feature type="region of interest" description="Disordered" evidence="1">
    <location>
        <begin position="1"/>
        <end position="69"/>
    </location>
</feature>
<dbReference type="AlphaFoldDB" id="A0A197K1T4"/>
<feature type="compositionally biased region" description="Low complexity" evidence="1">
    <location>
        <begin position="49"/>
        <end position="62"/>
    </location>
</feature>
<feature type="compositionally biased region" description="Basic and acidic residues" evidence="1">
    <location>
        <begin position="9"/>
        <end position="34"/>
    </location>
</feature>
<feature type="compositionally biased region" description="Polar residues" evidence="1">
    <location>
        <begin position="327"/>
        <end position="338"/>
    </location>
</feature>
<feature type="compositionally biased region" description="Low complexity" evidence="1">
    <location>
        <begin position="244"/>
        <end position="259"/>
    </location>
</feature>
<proteinExistence type="predicted"/>
<organism evidence="2 3">
    <name type="scientific">Linnemannia elongata AG-77</name>
    <dbReference type="NCBI Taxonomy" id="1314771"/>
    <lineage>
        <taxon>Eukaryota</taxon>
        <taxon>Fungi</taxon>
        <taxon>Fungi incertae sedis</taxon>
        <taxon>Mucoromycota</taxon>
        <taxon>Mortierellomycotina</taxon>
        <taxon>Mortierellomycetes</taxon>
        <taxon>Mortierellales</taxon>
        <taxon>Mortierellaceae</taxon>
        <taxon>Linnemannia</taxon>
    </lineage>
</organism>